<dbReference type="Proteomes" id="UP000005237">
    <property type="component" value="Unassembled WGS sequence"/>
</dbReference>
<feature type="compositionally biased region" description="Acidic residues" evidence="1">
    <location>
        <begin position="235"/>
        <end position="255"/>
    </location>
</feature>
<sequence>MPPVNPEVRTSAARQDDSSAPMQVSSGSFPTALLECAQRRKPADHVRKHPLPFHRYTIQAATSYIKSFPIHGDRRHNSAKSAQNTEKTMFVYQRSNNSLQLLLCFRQSPPSSPMSSASRKKRPKDPDSPTTEKPNDQVQFSPGRHTDVAHEDELVLAADGPEKPLRDTPSSSLATAAVAPASFETIDIDSIPVNTSGHPSAVSSSSQMSTHDAETAAAQRLIRQWEDDYDIEVDVSDQEEENPPPPPEEEPEETQAEIPPIPRFPRDARRIRNPKERHKRLVATIVLSQVHAFRVITVQSFEPIEKPTIIREAQFTVKQKRHQAKSLEWSTPIEESKIPQIAPAEANPEQVVTIPVTQFAIFVQHAHRGFSAVLPSDRSQQPTCPTTRPRYSTINTGKHISLMLLGEKVLSQMPSDVGQSMQPGRGRQLFPEPRKQSECEVRRFHSNVTLFESQEDPGIMSHAAAVQPPGKVHLDQIKKFLETSTSTKPFHQQVDLPPAQLPPIAPSATPMRTSSNIAASPSQNGPESRAVPSSRQSPPPPLVTGTALNHDDTPYVLRKTRRKPVRYRD</sequence>
<feature type="compositionally biased region" description="Low complexity" evidence="1">
    <location>
        <begin position="106"/>
        <end position="117"/>
    </location>
</feature>
<reference evidence="3" key="1">
    <citation type="submission" date="2010-08" db="EMBL/GenBank/DDBJ databases">
        <authorList>
            <consortium name="Caenorhabditis japonica Sequencing Consortium"/>
            <person name="Wilson R.K."/>
        </authorList>
    </citation>
    <scope>NUCLEOTIDE SEQUENCE [LARGE SCALE GENOMIC DNA]</scope>
    <source>
        <strain evidence="3">DF5081</strain>
    </source>
</reference>
<reference evidence="2" key="2">
    <citation type="submission" date="2022-06" db="UniProtKB">
        <authorList>
            <consortium name="EnsemblMetazoa"/>
        </authorList>
    </citation>
    <scope>IDENTIFICATION</scope>
    <source>
        <strain evidence="2">DF5081</strain>
    </source>
</reference>
<feature type="region of interest" description="Disordered" evidence="1">
    <location>
        <begin position="488"/>
        <end position="569"/>
    </location>
</feature>
<accession>A0A8R1EH70</accession>
<proteinExistence type="predicted"/>
<feature type="region of interest" description="Disordered" evidence="1">
    <location>
        <begin position="416"/>
        <end position="438"/>
    </location>
</feature>
<keyword evidence="3" id="KW-1185">Reference proteome</keyword>
<feature type="compositionally biased region" description="Basic and acidic residues" evidence="1">
    <location>
        <begin position="264"/>
        <end position="274"/>
    </location>
</feature>
<feature type="compositionally biased region" description="Basic residues" evidence="1">
    <location>
        <begin position="558"/>
        <end position="569"/>
    </location>
</feature>
<evidence type="ECO:0000313" key="2">
    <source>
        <dbReference type="EnsemblMetazoa" id="CJA33629b.1"/>
    </source>
</evidence>
<feature type="region of interest" description="Disordered" evidence="1">
    <location>
        <begin position="1"/>
        <end position="26"/>
    </location>
</feature>
<feature type="region of interest" description="Disordered" evidence="1">
    <location>
        <begin position="190"/>
        <end position="209"/>
    </location>
</feature>
<feature type="region of interest" description="Disordered" evidence="1">
    <location>
        <begin position="106"/>
        <end position="143"/>
    </location>
</feature>
<dbReference type="AlphaFoldDB" id="A0A8R1EH70"/>
<evidence type="ECO:0000313" key="3">
    <source>
        <dbReference type="Proteomes" id="UP000005237"/>
    </source>
</evidence>
<evidence type="ECO:0000256" key="1">
    <source>
        <dbReference type="SAM" id="MobiDB-lite"/>
    </source>
</evidence>
<organism evidence="2 3">
    <name type="scientific">Caenorhabditis japonica</name>
    <dbReference type="NCBI Taxonomy" id="281687"/>
    <lineage>
        <taxon>Eukaryota</taxon>
        <taxon>Metazoa</taxon>
        <taxon>Ecdysozoa</taxon>
        <taxon>Nematoda</taxon>
        <taxon>Chromadorea</taxon>
        <taxon>Rhabditida</taxon>
        <taxon>Rhabditina</taxon>
        <taxon>Rhabditomorpha</taxon>
        <taxon>Rhabditoidea</taxon>
        <taxon>Rhabditidae</taxon>
        <taxon>Peloderinae</taxon>
        <taxon>Caenorhabditis</taxon>
    </lineage>
</organism>
<feature type="compositionally biased region" description="Polar residues" evidence="1">
    <location>
        <begin position="128"/>
        <end position="140"/>
    </location>
</feature>
<feature type="compositionally biased region" description="Polar residues" evidence="1">
    <location>
        <begin position="192"/>
        <end position="209"/>
    </location>
</feature>
<protein>
    <submittedName>
        <fullName evidence="2">Uncharacterized protein</fullName>
    </submittedName>
</protein>
<feature type="compositionally biased region" description="Polar residues" evidence="1">
    <location>
        <begin position="510"/>
        <end position="536"/>
    </location>
</feature>
<feature type="region of interest" description="Disordered" evidence="1">
    <location>
        <begin position="235"/>
        <end position="274"/>
    </location>
</feature>
<dbReference type="EnsemblMetazoa" id="CJA33629b.1">
    <property type="protein sequence ID" value="CJA33629b.1"/>
    <property type="gene ID" value="WBGene00209476"/>
</dbReference>
<name>A0A8R1EH70_CAEJA</name>